<dbReference type="EMBL" id="JAUTDP010000005">
    <property type="protein sequence ID" value="KAK3399482.1"/>
    <property type="molecule type" value="Genomic_DNA"/>
</dbReference>
<sequence length="561" mass="60613">MPLSLLRASALLLAFSRFPLGIAQNTDEDKETDDGYIGYRLTHRGDPESAVYETANTNDDLILPEDPDVYLNASVSVGLIDIEVDNITAKVNLDAKVLSLLHFSAGVDASIDRVKLRIENVSAKVELEARLENVVAMVDDVLRSIDLNPVIATLGEGVGKIVDGVGDIVGDTVNEVVGAAGNLARDLPLGDVVNNVAEAAGNLARDVPLADALNDVTGTANKLARDVPLGDAIKNVAGGVNKVAGDVPLGDAINNVADAAGNVARAAPVGSGEDPLQAAANLAKRVPATGHGAGADGDPFNFKLEHNILYSVNDFQGNRHRNRRLDQNGDIFDEYLDNDGNEQSRQVVGYYKDDMTFTGHNRTVVVEGADGGGKKKQFELQYEYKPFPGIEAVSWVYVDTESGEVVKTRVISEAQGVGRLVLVMIRRSEGGGDGVGGCASAPKSHRTFSPEVIWFDTSDTFSFLPQSPLAHYQPSLLPRQSHIWDRFNIRRRCASLLGNTRLFLPLSLHQCPNQYSKPKPVDLMNPDRHQEHELSKPTAVTKPDQNNRFPGSSHRNSNRLH</sequence>
<feature type="signal peptide" evidence="2">
    <location>
        <begin position="1"/>
        <end position="23"/>
    </location>
</feature>
<feature type="compositionally biased region" description="Basic and acidic residues" evidence="1">
    <location>
        <begin position="525"/>
        <end position="535"/>
    </location>
</feature>
<organism evidence="3 4">
    <name type="scientific">Sordaria brevicollis</name>
    <dbReference type="NCBI Taxonomy" id="83679"/>
    <lineage>
        <taxon>Eukaryota</taxon>
        <taxon>Fungi</taxon>
        <taxon>Dikarya</taxon>
        <taxon>Ascomycota</taxon>
        <taxon>Pezizomycotina</taxon>
        <taxon>Sordariomycetes</taxon>
        <taxon>Sordariomycetidae</taxon>
        <taxon>Sordariales</taxon>
        <taxon>Sordariaceae</taxon>
        <taxon>Sordaria</taxon>
    </lineage>
</organism>
<reference evidence="3" key="1">
    <citation type="journal article" date="2023" name="Mol. Phylogenet. Evol.">
        <title>Genome-scale phylogeny and comparative genomics of the fungal order Sordariales.</title>
        <authorList>
            <person name="Hensen N."/>
            <person name="Bonometti L."/>
            <person name="Westerberg I."/>
            <person name="Brannstrom I.O."/>
            <person name="Guillou S."/>
            <person name="Cros-Aarteil S."/>
            <person name="Calhoun S."/>
            <person name="Haridas S."/>
            <person name="Kuo A."/>
            <person name="Mondo S."/>
            <person name="Pangilinan J."/>
            <person name="Riley R."/>
            <person name="LaButti K."/>
            <person name="Andreopoulos B."/>
            <person name="Lipzen A."/>
            <person name="Chen C."/>
            <person name="Yan M."/>
            <person name="Daum C."/>
            <person name="Ng V."/>
            <person name="Clum A."/>
            <person name="Steindorff A."/>
            <person name="Ohm R.A."/>
            <person name="Martin F."/>
            <person name="Silar P."/>
            <person name="Natvig D.O."/>
            <person name="Lalanne C."/>
            <person name="Gautier V."/>
            <person name="Ament-Velasquez S.L."/>
            <person name="Kruys A."/>
            <person name="Hutchinson M.I."/>
            <person name="Powell A.J."/>
            <person name="Barry K."/>
            <person name="Miller A.N."/>
            <person name="Grigoriev I.V."/>
            <person name="Debuchy R."/>
            <person name="Gladieux P."/>
            <person name="Hiltunen Thoren M."/>
            <person name="Johannesson H."/>
        </authorList>
    </citation>
    <scope>NUCLEOTIDE SEQUENCE</scope>
    <source>
        <strain evidence="3">FGSC 1904</strain>
    </source>
</reference>
<accession>A0AAE0PGR9</accession>
<comment type="caution">
    <text evidence="3">The sequence shown here is derived from an EMBL/GenBank/DDBJ whole genome shotgun (WGS) entry which is preliminary data.</text>
</comment>
<gene>
    <name evidence="3" type="ORF">B0T20DRAFT_469105</name>
</gene>
<keyword evidence="4" id="KW-1185">Reference proteome</keyword>
<name>A0AAE0PGR9_SORBR</name>
<keyword evidence="2" id="KW-0732">Signal</keyword>
<evidence type="ECO:0000256" key="1">
    <source>
        <dbReference type="SAM" id="MobiDB-lite"/>
    </source>
</evidence>
<proteinExistence type="predicted"/>
<evidence type="ECO:0000256" key="2">
    <source>
        <dbReference type="SAM" id="SignalP"/>
    </source>
</evidence>
<reference evidence="3" key="2">
    <citation type="submission" date="2023-07" db="EMBL/GenBank/DDBJ databases">
        <authorList>
            <consortium name="Lawrence Berkeley National Laboratory"/>
            <person name="Haridas S."/>
            <person name="Hensen N."/>
            <person name="Bonometti L."/>
            <person name="Westerberg I."/>
            <person name="Brannstrom I.O."/>
            <person name="Guillou S."/>
            <person name="Cros-Aarteil S."/>
            <person name="Calhoun S."/>
            <person name="Kuo A."/>
            <person name="Mondo S."/>
            <person name="Pangilinan J."/>
            <person name="Riley R."/>
            <person name="LaButti K."/>
            <person name="Andreopoulos B."/>
            <person name="Lipzen A."/>
            <person name="Chen C."/>
            <person name="Yanf M."/>
            <person name="Daum C."/>
            <person name="Ng V."/>
            <person name="Clum A."/>
            <person name="Steindorff A."/>
            <person name="Ohm R."/>
            <person name="Martin F."/>
            <person name="Silar P."/>
            <person name="Natvig D."/>
            <person name="Lalanne C."/>
            <person name="Gautier V."/>
            <person name="Ament-velasquez S.L."/>
            <person name="Kruys A."/>
            <person name="Hutchinson M.I."/>
            <person name="Powell A.J."/>
            <person name="Barry K."/>
            <person name="Miller A.N."/>
            <person name="Grigoriev I.V."/>
            <person name="Debuchy R."/>
            <person name="Gladieux P."/>
            <person name="Thoren M.H."/>
            <person name="Johannesson H."/>
        </authorList>
    </citation>
    <scope>NUCLEOTIDE SEQUENCE</scope>
    <source>
        <strain evidence="3">FGSC 1904</strain>
    </source>
</reference>
<feature type="region of interest" description="Disordered" evidence="1">
    <location>
        <begin position="515"/>
        <end position="561"/>
    </location>
</feature>
<evidence type="ECO:0000313" key="3">
    <source>
        <dbReference type="EMBL" id="KAK3399482.1"/>
    </source>
</evidence>
<dbReference type="Proteomes" id="UP001281003">
    <property type="component" value="Unassembled WGS sequence"/>
</dbReference>
<evidence type="ECO:0000313" key="4">
    <source>
        <dbReference type="Proteomes" id="UP001281003"/>
    </source>
</evidence>
<feature type="compositionally biased region" description="Polar residues" evidence="1">
    <location>
        <begin position="543"/>
        <end position="555"/>
    </location>
</feature>
<dbReference type="AlphaFoldDB" id="A0AAE0PGR9"/>
<protein>
    <submittedName>
        <fullName evidence="3">Uncharacterized protein</fullName>
    </submittedName>
</protein>
<feature type="chain" id="PRO_5042066560" evidence="2">
    <location>
        <begin position="24"/>
        <end position="561"/>
    </location>
</feature>